<accession>A0A6J1RA05</accession>
<dbReference type="PANTHER" id="PTHR33481">
    <property type="entry name" value="REVERSE TRANSCRIPTASE"/>
    <property type="match status" value="1"/>
</dbReference>
<dbReference type="GO" id="GO:0071897">
    <property type="term" value="P:DNA biosynthetic process"/>
    <property type="evidence" value="ECO:0007669"/>
    <property type="project" value="UniProtKB-ARBA"/>
</dbReference>
<name>A0A6J1RA05_9HYME</name>
<dbReference type="SUPFAM" id="SSF53098">
    <property type="entry name" value="Ribonuclease H-like"/>
    <property type="match status" value="1"/>
</dbReference>
<proteinExistence type="predicted"/>
<gene>
    <name evidence="4" type="primary">LOC112467237</name>
</gene>
<feature type="domain" description="RNase H type-1" evidence="2">
    <location>
        <begin position="465"/>
        <end position="578"/>
    </location>
</feature>
<dbReference type="GO" id="GO:0004523">
    <property type="term" value="F:RNA-DNA hybrid ribonuclease activity"/>
    <property type="evidence" value="ECO:0007669"/>
    <property type="project" value="InterPro"/>
</dbReference>
<dbReference type="PANTHER" id="PTHR33481:SF1">
    <property type="entry name" value="ENDONUCLEASE_EXONUCLEASE_PHOSPHATASE DOMAIN-CONTAINING PROTEIN-RELATED"/>
    <property type="match status" value="1"/>
</dbReference>
<dbReference type="Gene3D" id="3.30.420.10">
    <property type="entry name" value="Ribonuclease H-like superfamily/Ribonuclease H"/>
    <property type="match status" value="2"/>
</dbReference>
<dbReference type="InterPro" id="IPR012337">
    <property type="entry name" value="RNaseH-like_sf"/>
</dbReference>
<feature type="domain" description="Reverse transcriptase" evidence="1">
    <location>
        <begin position="16"/>
        <end position="288"/>
    </location>
</feature>
<dbReference type="InterPro" id="IPR002156">
    <property type="entry name" value="RNaseH_domain"/>
</dbReference>
<dbReference type="Pfam" id="PF00078">
    <property type="entry name" value="RVT_1"/>
    <property type="match status" value="1"/>
</dbReference>
<reference evidence="4" key="1">
    <citation type="submission" date="2025-08" db="UniProtKB">
        <authorList>
            <consortium name="RefSeq"/>
        </authorList>
    </citation>
    <scope>IDENTIFICATION</scope>
    <source>
        <tissue evidence="4">Whole body</tissue>
    </source>
</reference>
<dbReference type="Pfam" id="PF00075">
    <property type="entry name" value="RNase_H"/>
    <property type="match status" value="1"/>
</dbReference>
<dbReference type="InterPro" id="IPR043502">
    <property type="entry name" value="DNA/RNA_pol_sf"/>
</dbReference>
<protein>
    <submittedName>
        <fullName evidence="4">Uncharacterized protein LOC112467237</fullName>
    </submittedName>
</protein>
<dbReference type="Proteomes" id="UP000504618">
    <property type="component" value="Unplaced"/>
</dbReference>
<evidence type="ECO:0000259" key="2">
    <source>
        <dbReference type="PROSITE" id="PS50879"/>
    </source>
</evidence>
<dbReference type="CDD" id="cd01650">
    <property type="entry name" value="RT_nLTR_like"/>
    <property type="match status" value="1"/>
</dbReference>
<evidence type="ECO:0000259" key="1">
    <source>
        <dbReference type="PROSITE" id="PS50878"/>
    </source>
</evidence>
<dbReference type="OrthoDB" id="7547758at2759"/>
<dbReference type="GeneID" id="112467237"/>
<dbReference type="SUPFAM" id="SSF56672">
    <property type="entry name" value="DNA/RNA polymerases"/>
    <property type="match status" value="1"/>
</dbReference>
<dbReference type="InterPro" id="IPR000477">
    <property type="entry name" value="RT_dom"/>
</dbReference>
<keyword evidence="3" id="KW-1185">Reference proteome</keyword>
<dbReference type="Pfam" id="PF01359">
    <property type="entry name" value="Transposase_1"/>
    <property type="match status" value="1"/>
</dbReference>
<feature type="non-terminal residue" evidence="4">
    <location>
        <position position="1"/>
    </location>
</feature>
<organism evidence="3 4">
    <name type="scientific">Temnothorax curvispinosus</name>
    <dbReference type="NCBI Taxonomy" id="300111"/>
    <lineage>
        <taxon>Eukaryota</taxon>
        <taxon>Metazoa</taxon>
        <taxon>Ecdysozoa</taxon>
        <taxon>Arthropoda</taxon>
        <taxon>Hexapoda</taxon>
        <taxon>Insecta</taxon>
        <taxon>Pterygota</taxon>
        <taxon>Neoptera</taxon>
        <taxon>Endopterygota</taxon>
        <taxon>Hymenoptera</taxon>
        <taxon>Apocrita</taxon>
        <taxon>Aculeata</taxon>
        <taxon>Formicoidea</taxon>
        <taxon>Formicidae</taxon>
        <taxon>Myrmicinae</taxon>
        <taxon>Temnothorax</taxon>
    </lineage>
</organism>
<dbReference type="PROSITE" id="PS50879">
    <property type="entry name" value="RNASE_H_1"/>
    <property type="match status" value="1"/>
</dbReference>
<dbReference type="AlphaFoldDB" id="A0A6J1RA05"/>
<dbReference type="GO" id="GO:0042575">
    <property type="term" value="C:DNA polymerase complex"/>
    <property type="evidence" value="ECO:0007669"/>
    <property type="project" value="UniProtKB-ARBA"/>
</dbReference>
<dbReference type="RefSeq" id="XP_024891532.1">
    <property type="nucleotide sequence ID" value="XM_025035764.1"/>
</dbReference>
<dbReference type="PROSITE" id="PS50878">
    <property type="entry name" value="RT_POL"/>
    <property type="match status" value="1"/>
</dbReference>
<evidence type="ECO:0000313" key="3">
    <source>
        <dbReference type="Proteomes" id="UP000504618"/>
    </source>
</evidence>
<sequence>EGLEELVGPLTKIFRASIALRHVPQAWRATRVVFIPKPGRNGHIKAKDYRPISLTSFLLKTLERLIDRFLKDGPLADHPLASAQYAYREGRSTETALHHLIGKIETQLEAKGYAIGTFLDIVGAFDSTSNKAIKEAMIAHGVPEPLVDWVENMLAGRNLTVTQSNISITGRPSKGCPQGGVLSPLLWCLVVNDLLVKLQKKGFLTCGYADDVAIVITGSFLDTLRDRMKDALKIVQKWCEAKGLMVNPSKTNIMVFTRTYKPEPIEPLKLWGKVIPFTTSVKYLGLHIDTKLNWKVHLAESRKKFYTCMWMCRRAMGKSWGIKAPIALWLYKAVLLPRLLYASVIWWPRTEKVEAKNLLKSLQGSYLRAAVRAMRTTPTEALEIALCVPPLDLAVVNSARNTAYRLKCQGEWRNTGLGHTRLDLLQKHPFTSKQDRILKKYQLVKHFKTRIPTRKDWTDLKGVGDPNVDLWFTDGSGINDCFGAGFYGPKENHRESIPCTEYLLNKDTKGKKINICSDSRAAIQALAKTTTESALVWDCMLALERLCGPNKVTLVWVPGHQGIPGNETADMLAKKGANEAPIGQVTGIPFAVGKEIIKGRLKREHLARWEKLKTCRQARTLMKDSRPGRAKELLALSKQKLRMALGLLTGHSALLRAHLFSLGLAEQKACRLCGDEKEDNKDVAQLKLWINLKQAQREALTKKKQSHLAIGGEPPQVKIDTDLDAANIAPHLMKTAPVLFTSNMSDTQIIEKREIVFDLISANQTIEISESDKEDCISDKKWCLYINMKQCKQWLSSGKQATPRVKQDLHLRKTMLCIWWDLEEIIHYELLERNQTVNAELYVQQMERLNTVIQEKRPNRQHGVLQPCV</sequence>
<evidence type="ECO:0000313" key="4">
    <source>
        <dbReference type="RefSeq" id="XP_024891532.1"/>
    </source>
</evidence>
<dbReference type="GO" id="GO:0003676">
    <property type="term" value="F:nucleic acid binding"/>
    <property type="evidence" value="ECO:0007669"/>
    <property type="project" value="InterPro"/>
</dbReference>
<dbReference type="InterPro" id="IPR001888">
    <property type="entry name" value="Transposase_1"/>
</dbReference>
<dbReference type="CDD" id="cd09276">
    <property type="entry name" value="Rnase_HI_RT_non_LTR"/>
    <property type="match status" value="1"/>
</dbReference>
<dbReference type="InterPro" id="IPR036397">
    <property type="entry name" value="RNaseH_sf"/>
</dbReference>